<dbReference type="GeneID" id="126890947"/>
<evidence type="ECO:0000313" key="2">
    <source>
        <dbReference type="Proteomes" id="UP001652700"/>
    </source>
</evidence>
<dbReference type="Pfam" id="PF05380">
    <property type="entry name" value="Peptidase_A17"/>
    <property type="match status" value="1"/>
</dbReference>
<dbReference type="PANTHER" id="PTHR47331:SF4">
    <property type="entry name" value="PEPTIDASE S1 DOMAIN-CONTAINING PROTEIN"/>
    <property type="match status" value="1"/>
</dbReference>
<dbReference type="Proteomes" id="UP001652700">
    <property type="component" value="Unplaced"/>
</dbReference>
<dbReference type="PANTHER" id="PTHR47331">
    <property type="entry name" value="PHD-TYPE DOMAIN-CONTAINING PROTEIN"/>
    <property type="match status" value="1"/>
</dbReference>
<dbReference type="EnsemblMetazoa" id="XM_050660122.1">
    <property type="protein sequence ID" value="XP_050516079.1"/>
    <property type="gene ID" value="LOC126890947"/>
</dbReference>
<protein>
    <recommendedName>
        <fullName evidence="3">Peptidase aspartic putative domain-containing protein</fullName>
    </recommendedName>
</protein>
<dbReference type="RefSeq" id="XP_050516079.1">
    <property type="nucleotide sequence ID" value="XM_050660122.1"/>
</dbReference>
<evidence type="ECO:0008006" key="3">
    <source>
        <dbReference type="Google" id="ProtNLM"/>
    </source>
</evidence>
<sequence length="1082" mass="122759">MSSKQELTILKGKRDQYRRFLARINEFVCQQNDGDITDIVSQQLIVRREKSDDLLIKYSDIDAEIKTFDKKDQDQIESFEELYYNVQSKINVLISKSNLGQAKTPGVDCDKIRNSDWSQGMPSTRLPYVNIPVFNGVNLDDYKPFQNLFLAIIHKNKCLSEVKKMFYLRSYLKGEALALISNLELTDESYKEALKLLDERYNNESLLVSSHIYKILDMPPVVKGTSSSLREFVSLIKQQVTALKNLGELTDAWNSLLVCLLSRKLDSHTNKCFQLDRDNSKLSTLNEFLQYLENRALALESVTTAADNVSRQKVKVSHVTVNNKSDKKCKFCLTLGHKLYQCQNFKLESFENKSDFILKNKICIVCLSAHSGKCRFKFKCQICSSSEHNSILCNTNNVVQHKVGLVGRIPNTTVLLPTVKFRVKTKDDQYLIVRGLNDSGSEVSLITQQLAKQLGHSIDASQMTLVGVTNCAKSITESVTIKIESCIYNFSMEVTCHIIDNITCMLPHLQFESSKLIPSTVQLSDNAFNTPGTIDVLLGANIFFSILLTGTIKLGCNNLVLQNTFLGYVVSGEIPEVAKNKFMCNNAVSLFIQNNTSSVDVSSNLENIISKFWECERVPQVIVEYDNDQAACEQRFRNSVCRINNRFQVELPLKKNVESLNIGDTFSAAHSRFLNLEKRLHVNPELFGSYKQFIDEYVALGHAKILNLGEIDINNPSNYFLSHHAVIRQDKKTTVFDGSLKSKRGISLNECMFYGAVVQPELNSLEDAIETQRQLISILNLGSFKLHKWSSNSETILKEIPTHLQHLDDKDFSQNNFVIKALGLEYNVRTDIFEISVPRTNFETCVTKRQILSAISKLWDPMGICGPILVESKLIMQKLWLAKLKWDEVVSDELLDLWKKFSSELAQMEKIILPRNLKFTGASSISLIGFCDSSIYAYGAVIYTQTIKDEKIHINLLCSKSRIAPINKKLSIPRLELNSALLLSNLINKIFLLLKNEVSKVYLYSDSNIVLAWIKSDPINLNPYVANRITKMQSLTRDFKWGYVPSKQNPADCLSRGVSPLDLKLNSIWFTGPDFVKIMTSR</sequence>
<dbReference type="InterPro" id="IPR005312">
    <property type="entry name" value="DUF1759"/>
</dbReference>
<proteinExistence type="predicted"/>
<dbReference type="Pfam" id="PF03564">
    <property type="entry name" value="DUF1759"/>
    <property type="match status" value="1"/>
</dbReference>
<organism evidence="1 2">
    <name type="scientific">Diabrotica virgifera virgifera</name>
    <name type="common">western corn rootworm</name>
    <dbReference type="NCBI Taxonomy" id="50390"/>
    <lineage>
        <taxon>Eukaryota</taxon>
        <taxon>Metazoa</taxon>
        <taxon>Ecdysozoa</taxon>
        <taxon>Arthropoda</taxon>
        <taxon>Hexapoda</taxon>
        <taxon>Insecta</taxon>
        <taxon>Pterygota</taxon>
        <taxon>Neoptera</taxon>
        <taxon>Endopterygota</taxon>
        <taxon>Coleoptera</taxon>
        <taxon>Polyphaga</taxon>
        <taxon>Cucujiformia</taxon>
        <taxon>Chrysomeloidea</taxon>
        <taxon>Chrysomelidae</taxon>
        <taxon>Galerucinae</taxon>
        <taxon>Diabroticina</taxon>
        <taxon>Diabroticites</taxon>
        <taxon>Diabrotica</taxon>
    </lineage>
</organism>
<keyword evidence="2" id="KW-1185">Reference proteome</keyword>
<name>A0ABM5L0W4_DIAVI</name>
<dbReference type="InterPro" id="IPR008042">
    <property type="entry name" value="Retrotrans_Pao"/>
</dbReference>
<reference evidence="1" key="1">
    <citation type="submission" date="2025-05" db="UniProtKB">
        <authorList>
            <consortium name="EnsemblMetazoa"/>
        </authorList>
    </citation>
    <scope>IDENTIFICATION</scope>
</reference>
<accession>A0ABM5L0W4</accession>
<dbReference type="CDD" id="cd00303">
    <property type="entry name" value="retropepsin_like"/>
    <property type="match status" value="1"/>
</dbReference>
<evidence type="ECO:0000313" key="1">
    <source>
        <dbReference type="EnsemblMetazoa" id="XP_050516079.1"/>
    </source>
</evidence>